<dbReference type="PANTHER" id="PTHR30055">
    <property type="entry name" value="HTH-TYPE TRANSCRIPTIONAL REGULATOR RUTR"/>
    <property type="match status" value="1"/>
</dbReference>
<dbReference type="SUPFAM" id="SSF46689">
    <property type="entry name" value="Homeodomain-like"/>
    <property type="match status" value="1"/>
</dbReference>
<dbReference type="PANTHER" id="PTHR30055:SF226">
    <property type="entry name" value="HTH-TYPE TRANSCRIPTIONAL REGULATOR PKSA"/>
    <property type="match status" value="1"/>
</dbReference>
<dbReference type="InterPro" id="IPR009057">
    <property type="entry name" value="Homeodomain-like_sf"/>
</dbReference>
<dbReference type="Pfam" id="PF17929">
    <property type="entry name" value="TetR_C_34"/>
    <property type="match status" value="1"/>
</dbReference>
<dbReference type="InterPro" id="IPR041483">
    <property type="entry name" value="TetR_C_34"/>
</dbReference>
<dbReference type="PROSITE" id="PS50977">
    <property type="entry name" value="HTH_TETR_2"/>
    <property type="match status" value="1"/>
</dbReference>
<comment type="caution">
    <text evidence="4">The sequence shown here is derived from an EMBL/GenBank/DDBJ whole genome shotgun (WGS) entry which is preliminary data.</text>
</comment>
<dbReference type="Proteomes" id="UP000646738">
    <property type="component" value="Unassembled WGS sequence"/>
</dbReference>
<evidence type="ECO:0000313" key="5">
    <source>
        <dbReference type="Proteomes" id="UP000646738"/>
    </source>
</evidence>
<proteinExistence type="predicted"/>
<dbReference type="RefSeq" id="WP_229926634.1">
    <property type="nucleotide sequence ID" value="NZ_BNCB01000006.1"/>
</dbReference>
<evidence type="ECO:0000256" key="2">
    <source>
        <dbReference type="PROSITE-ProRule" id="PRU00335"/>
    </source>
</evidence>
<evidence type="ECO:0000256" key="1">
    <source>
        <dbReference type="ARBA" id="ARBA00023125"/>
    </source>
</evidence>
<dbReference type="EMBL" id="BNEA01000015">
    <property type="protein sequence ID" value="GHI55944.1"/>
    <property type="molecule type" value="Genomic_DNA"/>
</dbReference>
<dbReference type="InterPro" id="IPR001647">
    <property type="entry name" value="HTH_TetR"/>
</dbReference>
<accession>A0ABQ3RJD5</accession>
<name>A0ABQ3RJD5_STRRR</name>
<dbReference type="InterPro" id="IPR050109">
    <property type="entry name" value="HTH-type_TetR-like_transc_reg"/>
</dbReference>
<reference evidence="5" key="1">
    <citation type="submission" date="2023-07" db="EMBL/GenBank/DDBJ databases">
        <title>Whole genome shotgun sequence of Streptomyces achromogenes subsp. rubradiris NBRC 14000.</title>
        <authorList>
            <person name="Komaki H."/>
            <person name="Tamura T."/>
        </authorList>
    </citation>
    <scope>NUCLEOTIDE SEQUENCE [LARGE SCALE GENOMIC DNA]</scope>
    <source>
        <strain evidence="5">NBRC 14000</strain>
    </source>
</reference>
<keyword evidence="1 2" id="KW-0238">DNA-binding</keyword>
<gene>
    <name evidence="4" type="ORF">Srubr_57900</name>
</gene>
<evidence type="ECO:0000313" key="4">
    <source>
        <dbReference type="EMBL" id="GHI55944.1"/>
    </source>
</evidence>
<keyword evidence="5" id="KW-1185">Reference proteome</keyword>
<sequence length="239" mass="26379">MDFQRARSDEQRAQRRRHILEVTAGMLTEMPVAQLSLNELSRRVGLAKANVLRYFESREAILLQLLDAELRDWLTELEEALTPVQGTPRERGDRLARVLAETLAERPVLCDLISAQAAVLERNVSAQVAIEHKYATLRSFRALAGLARRCLPELGPEDAFRLTGFISLAASAAWPYIQPSQALTAEYPDDPVVAAMHVDFAGVVRQILEVSISGLLERREDVPLGAGPLAGIPHGIGQE</sequence>
<evidence type="ECO:0000259" key="3">
    <source>
        <dbReference type="PROSITE" id="PS50977"/>
    </source>
</evidence>
<dbReference type="Gene3D" id="1.10.357.10">
    <property type="entry name" value="Tetracycline Repressor, domain 2"/>
    <property type="match status" value="1"/>
</dbReference>
<protein>
    <submittedName>
        <fullName evidence="4">TetR family transcriptional regulator</fullName>
    </submittedName>
</protein>
<feature type="DNA-binding region" description="H-T-H motif" evidence="2">
    <location>
        <begin position="36"/>
        <end position="55"/>
    </location>
</feature>
<organism evidence="4 5">
    <name type="scientific">Streptomyces rubradiris</name>
    <name type="common">Streptomyces achromogenes subsp. rubradiris</name>
    <dbReference type="NCBI Taxonomy" id="285531"/>
    <lineage>
        <taxon>Bacteria</taxon>
        <taxon>Bacillati</taxon>
        <taxon>Actinomycetota</taxon>
        <taxon>Actinomycetes</taxon>
        <taxon>Kitasatosporales</taxon>
        <taxon>Streptomycetaceae</taxon>
        <taxon>Streptomyces</taxon>
    </lineage>
</organism>
<dbReference type="Pfam" id="PF00440">
    <property type="entry name" value="TetR_N"/>
    <property type="match status" value="1"/>
</dbReference>
<feature type="domain" description="HTH tetR-type" evidence="3">
    <location>
        <begin position="13"/>
        <end position="73"/>
    </location>
</feature>